<proteinExistence type="predicted"/>
<dbReference type="RefSeq" id="WP_072730945.1">
    <property type="nucleotide sequence ID" value="NZ_JAVYAA010000005.1"/>
</dbReference>
<name>A0AAJ2K213_9BACL</name>
<dbReference type="Proteomes" id="UP001250538">
    <property type="component" value="Unassembled WGS sequence"/>
</dbReference>
<reference evidence="2" key="1">
    <citation type="submission" date="2023-09" db="EMBL/GenBank/DDBJ databases">
        <title>Paenibacillus sp. chi10 Genome sequencing and assembly.</title>
        <authorList>
            <person name="Kim I."/>
        </authorList>
    </citation>
    <scope>NUCLEOTIDE SEQUENCE [LARGE SCALE GENOMIC DNA]</scope>
    <source>
        <strain evidence="2">chi10</strain>
    </source>
</reference>
<organism evidence="1 2">
    <name type="scientific">Paenibacillus suaedae</name>
    <dbReference type="NCBI Taxonomy" id="3077233"/>
    <lineage>
        <taxon>Bacteria</taxon>
        <taxon>Bacillati</taxon>
        <taxon>Bacillota</taxon>
        <taxon>Bacilli</taxon>
        <taxon>Bacillales</taxon>
        <taxon>Paenibacillaceae</taxon>
        <taxon>Paenibacillus</taxon>
    </lineage>
</organism>
<gene>
    <name evidence="1" type="ORF">RQP50_20975</name>
</gene>
<dbReference type="EMBL" id="JAVYAA010000005">
    <property type="protein sequence ID" value="MDT8978712.1"/>
    <property type="molecule type" value="Genomic_DNA"/>
</dbReference>
<comment type="caution">
    <text evidence="1">The sequence shown here is derived from an EMBL/GenBank/DDBJ whole genome shotgun (WGS) entry which is preliminary data.</text>
</comment>
<sequence>MNIVVAEHWNLEKHELPGINSIIFPNGTVTILSCYSAYNPNTNESKFYCSPLCDTTIESISKYNVECWTIVDEWVSIDYQDRKICGGDGQMGNEGFIACTDAEDRLVWGIFFENSNPIKSLEIKDKILIAINEHTELQIEINLENLTQIKMTSIKPKNEPTN</sequence>
<accession>A0AAJ2K213</accession>
<protein>
    <submittedName>
        <fullName evidence="1">Uncharacterized protein</fullName>
    </submittedName>
</protein>
<dbReference type="AlphaFoldDB" id="A0AAJ2K213"/>
<keyword evidence="2" id="KW-1185">Reference proteome</keyword>
<evidence type="ECO:0000313" key="1">
    <source>
        <dbReference type="EMBL" id="MDT8978712.1"/>
    </source>
</evidence>
<evidence type="ECO:0000313" key="2">
    <source>
        <dbReference type="Proteomes" id="UP001250538"/>
    </source>
</evidence>